<evidence type="ECO:0000313" key="2">
    <source>
        <dbReference type="Proteomes" id="UP001176429"/>
    </source>
</evidence>
<reference evidence="1" key="1">
    <citation type="submission" date="2023-07" db="EMBL/GenBank/DDBJ databases">
        <authorList>
            <person name="Kim M.K."/>
        </authorList>
    </citation>
    <scope>NUCLEOTIDE SEQUENCE</scope>
    <source>
        <strain evidence="1">ASUV-10-1</strain>
    </source>
</reference>
<dbReference type="RefSeq" id="WP_305005181.1">
    <property type="nucleotide sequence ID" value="NZ_JAUQSY010000002.1"/>
</dbReference>
<gene>
    <name evidence="1" type="ORF">Q5H93_03920</name>
</gene>
<comment type="caution">
    <text evidence="1">The sequence shown here is derived from an EMBL/GenBank/DDBJ whole genome shotgun (WGS) entry which is preliminary data.</text>
</comment>
<accession>A0ABT9BBE2</accession>
<keyword evidence="2" id="KW-1185">Reference proteome</keyword>
<sequence length="61" mass="6881">MKVFRRRKAGETAWHYLAFDSRSPYIDTETGLTGTYEYQVQLMNDDKPVGQASDIGTAVHG</sequence>
<organism evidence="1 2">
    <name type="scientific">Hymenobacter aranciens</name>
    <dbReference type="NCBI Taxonomy" id="3063996"/>
    <lineage>
        <taxon>Bacteria</taxon>
        <taxon>Pseudomonadati</taxon>
        <taxon>Bacteroidota</taxon>
        <taxon>Cytophagia</taxon>
        <taxon>Cytophagales</taxon>
        <taxon>Hymenobacteraceae</taxon>
        <taxon>Hymenobacter</taxon>
    </lineage>
</organism>
<evidence type="ECO:0000313" key="1">
    <source>
        <dbReference type="EMBL" id="MDO7873868.1"/>
    </source>
</evidence>
<protein>
    <submittedName>
        <fullName evidence="1">Uncharacterized protein</fullName>
    </submittedName>
</protein>
<dbReference type="Proteomes" id="UP001176429">
    <property type="component" value="Unassembled WGS sequence"/>
</dbReference>
<name>A0ABT9BBE2_9BACT</name>
<dbReference type="EMBL" id="JAUQSY010000002">
    <property type="protein sequence ID" value="MDO7873868.1"/>
    <property type="molecule type" value="Genomic_DNA"/>
</dbReference>
<proteinExistence type="predicted"/>